<evidence type="ECO:0008006" key="4">
    <source>
        <dbReference type="Google" id="ProtNLM"/>
    </source>
</evidence>
<reference evidence="2" key="1">
    <citation type="journal article" date="2023" name="Mol. Phylogenet. Evol.">
        <title>Genome-scale phylogeny and comparative genomics of the fungal order Sordariales.</title>
        <authorList>
            <person name="Hensen N."/>
            <person name="Bonometti L."/>
            <person name="Westerberg I."/>
            <person name="Brannstrom I.O."/>
            <person name="Guillou S."/>
            <person name="Cros-Aarteil S."/>
            <person name="Calhoun S."/>
            <person name="Haridas S."/>
            <person name="Kuo A."/>
            <person name="Mondo S."/>
            <person name="Pangilinan J."/>
            <person name="Riley R."/>
            <person name="LaButti K."/>
            <person name="Andreopoulos B."/>
            <person name="Lipzen A."/>
            <person name="Chen C."/>
            <person name="Yan M."/>
            <person name="Daum C."/>
            <person name="Ng V."/>
            <person name="Clum A."/>
            <person name="Steindorff A."/>
            <person name="Ohm R.A."/>
            <person name="Martin F."/>
            <person name="Silar P."/>
            <person name="Natvig D.O."/>
            <person name="Lalanne C."/>
            <person name="Gautier V."/>
            <person name="Ament-Velasquez S.L."/>
            <person name="Kruys A."/>
            <person name="Hutchinson M.I."/>
            <person name="Powell A.J."/>
            <person name="Barry K."/>
            <person name="Miller A.N."/>
            <person name="Grigoriev I.V."/>
            <person name="Debuchy R."/>
            <person name="Gladieux P."/>
            <person name="Hiltunen Thoren M."/>
            <person name="Johannesson H."/>
        </authorList>
    </citation>
    <scope>NUCLEOTIDE SEQUENCE</scope>
    <source>
        <strain evidence="2">CBS 731.68</strain>
    </source>
</reference>
<dbReference type="AlphaFoldDB" id="A0AAN6Z8A2"/>
<dbReference type="Proteomes" id="UP001302602">
    <property type="component" value="Unassembled WGS sequence"/>
</dbReference>
<gene>
    <name evidence="2" type="ORF">N657DRAFT_13252</name>
</gene>
<keyword evidence="1" id="KW-0732">Signal</keyword>
<proteinExistence type="predicted"/>
<reference evidence="2" key="2">
    <citation type="submission" date="2023-05" db="EMBL/GenBank/DDBJ databases">
        <authorList>
            <consortium name="Lawrence Berkeley National Laboratory"/>
            <person name="Steindorff A."/>
            <person name="Hensen N."/>
            <person name="Bonometti L."/>
            <person name="Westerberg I."/>
            <person name="Brannstrom I.O."/>
            <person name="Guillou S."/>
            <person name="Cros-Aarteil S."/>
            <person name="Calhoun S."/>
            <person name="Haridas S."/>
            <person name="Kuo A."/>
            <person name="Mondo S."/>
            <person name="Pangilinan J."/>
            <person name="Riley R."/>
            <person name="Labutti K."/>
            <person name="Andreopoulos B."/>
            <person name="Lipzen A."/>
            <person name="Chen C."/>
            <person name="Yanf M."/>
            <person name="Daum C."/>
            <person name="Ng V."/>
            <person name="Clum A."/>
            <person name="Ohm R."/>
            <person name="Martin F."/>
            <person name="Silar P."/>
            <person name="Natvig D."/>
            <person name="Lalanne C."/>
            <person name="Gautier V."/>
            <person name="Ament-Velasquez S.L."/>
            <person name="Kruys A."/>
            <person name="Hutchinson M.I."/>
            <person name="Powell A.J."/>
            <person name="Barry K."/>
            <person name="Miller A.N."/>
            <person name="Grigoriev I.V."/>
            <person name="Debuchy R."/>
            <person name="Gladieux P."/>
            <person name="Thoren M.H."/>
            <person name="Johannesson H."/>
        </authorList>
    </citation>
    <scope>NUCLEOTIDE SEQUENCE</scope>
    <source>
        <strain evidence="2">CBS 731.68</strain>
    </source>
</reference>
<accession>A0AAN6Z8A2</accession>
<sequence>MFRCCKPGFHWWACRASLSFELLPKAAGRAGGGRSFRPLSLCWFLAPHSQPIVPSATLGQGNKNNSANRLLLASDSTPVSSSVTVAGFCSSSSPLHCCCILQTITARACLSQQPICSVRRACTRRLPFDLLSSLFRAGPCPFASPSHLTTRTCPFGDFPQRRITHSGVCREDFVRRYFDSLSTGCTQRALKYRCTDWPSASISVSHRLLDSQSLNLVSANLPVLLPASSQRQVI</sequence>
<protein>
    <recommendedName>
        <fullName evidence="4">Secreted protein</fullName>
    </recommendedName>
</protein>
<dbReference type="EMBL" id="MU853223">
    <property type="protein sequence ID" value="KAK4128303.1"/>
    <property type="molecule type" value="Genomic_DNA"/>
</dbReference>
<name>A0AAN6Z8A2_9PEZI</name>
<dbReference type="GeneID" id="87822645"/>
<evidence type="ECO:0000313" key="2">
    <source>
        <dbReference type="EMBL" id="KAK4128303.1"/>
    </source>
</evidence>
<dbReference type="RefSeq" id="XP_062652074.1">
    <property type="nucleotide sequence ID" value="XM_062785879.1"/>
</dbReference>
<evidence type="ECO:0000256" key="1">
    <source>
        <dbReference type="SAM" id="SignalP"/>
    </source>
</evidence>
<feature type="signal peptide" evidence="1">
    <location>
        <begin position="1"/>
        <end position="28"/>
    </location>
</feature>
<feature type="chain" id="PRO_5042875372" description="Secreted protein" evidence="1">
    <location>
        <begin position="29"/>
        <end position="234"/>
    </location>
</feature>
<keyword evidence="3" id="KW-1185">Reference proteome</keyword>
<organism evidence="2 3">
    <name type="scientific">Parathielavia appendiculata</name>
    <dbReference type="NCBI Taxonomy" id="2587402"/>
    <lineage>
        <taxon>Eukaryota</taxon>
        <taxon>Fungi</taxon>
        <taxon>Dikarya</taxon>
        <taxon>Ascomycota</taxon>
        <taxon>Pezizomycotina</taxon>
        <taxon>Sordariomycetes</taxon>
        <taxon>Sordariomycetidae</taxon>
        <taxon>Sordariales</taxon>
        <taxon>Chaetomiaceae</taxon>
        <taxon>Parathielavia</taxon>
    </lineage>
</organism>
<comment type="caution">
    <text evidence="2">The sequence shown here is derived from an EMBL/GenBank/DDBJ whole genome shotgun (WGS) entry which is preliminary data.</text>
</comment>
<evidence type="ECO:0000313" key="3">
    <source>
        <dbReference type="Proteomes" id="UP001302602"/>
    </source>
</evidence>